<dbReference type="SUPFAM" id="SSF52047">
    <property type="entry name" value="RNI-like"/>
    <property type="match status" value="1"/>
</dbReference>
<evidence type="ECO:0000313" key="4">
    <source>
        <dbReference type="EMBL" id="KAF9984914.1"/>
    </source>
</evidence>
<evidence type="ECO:0000259" key="3">
    <source>
        <dbReference type="SMART" id="SM00429"/>
    </source>
</evidence>
<dbReference type="SMART" id="SM00429">
    <property type="entry name" value="IPT"/>
    <property type="match status" value="1"/>
</dbReference>
<dbReference type="InterPro" id="IPR052394">
    <property type="entry name" value="LRR-containing"/>
</dbReference>
<dbReference type="InterPro" id="IPR032675">
    <property type="entry name" value="LRR_dom_sf"/>
</dbReference>
<dbReference type="Gene3D" id="1.25.40.20">
    <property type="entry name" value="Ankyrin repeat-containing domain"/>
    <property type="match status" value="1"/>
</dbReference>
<feature type="compositionally biased region" description="Polar residues" evidence="2">
    <location>
        <begin position="354"/>
        <end position="376"/>
    </location>
</feature>
<feature type="non-terminal residue" evidence="4">
    <location>
        <position position="1"/>
    </location>
</feature>
<feature type="compositionally biased region" description="Low complexity" evidence="2">
    <location>
        <begin position="386"/>
        <end position="399"/>
    </location>
</feature>
<feature type="repeat" description="ANK" evidence="1">
    <location>
        <begin position="612"/>
        <end position="644"/>
    </location>
</feature>
<feature type="compositionally biased region" description="Acidic residues" evidence="2">
    <location>
        <begin position="338"/>
        <end position="347"/>
    </location>
</feature>
<dbReference type="InterPro" id="IPR002110">
    <property type="entry name" value="Ankyrin_rpt"/>
</dbReference>
<feature type="region of interest" description="Disordered" evidence="2">
    <location>
        <begin position="333"/>
        <end position="422"/>
    </location>
</feature>
<evidence type="ECO:0000256" key="2">
    <source>
        <dbReference type="SAM" id="MobiDB-lite"/>
    </source>
</evidence>
<dbReference type="InterPro" id="IPR036770">
    <property type="entry name" value="Ankyrin_rpt-contain_sf"/>
</dbReference>
<dbReference type="SUPFAM" id="SSF48403">
    <property type="entry name" value="Ankyrin repeat"/>
    <property type="match status" value="1"/>
</dbReference>
<keyword evidence="5" id="KW-1185">Reference proteome</keyword>
<reference evidence="4" key="1">
    <citation type="journal article" date="2020" name="Fungal Divers.">
        <title>Resolving the Mortierellaceae phylogeny through synthesis of multi-gene phylogenetics and phylogenomics.</title>
        <authorList>
            <person name="Vandepol N."/>
            <person name="Liber J."/>
            <person name="Desiro A."/>
            <person name="Na H."/>
            <person name="Kennedy M."/>
            <person name="Barry K."/>
            <person name="Grigoriev I.V."/>
            <person name="Miller A.N."/>
            <person name="O'Donnell K."/>
            <person name="Stajich J.E."/>
            <person name="Bonito G."/>
        </authorList>
    </citation>
    <scope>NUCLEOTIDE SEQUENCE</scope>
    <source>
        <strain evidence="4">MES-2147</strain>
    </source>
</reference>
<organism evidence="4 5">
    <name type="scientific">Modicella reniformis</name>
    <dbReference type="NCBI Taxonomy" id="1440133"/>
    <lineage>
        <taxon>Eukaryota</taxon>
        <taxon>Fungi</taxon>
        <taxon>Fungi incertae sedis</taxon>
        <taxon>Mucoromycota</taxon>
        <taxon>Mortierellomycotina</taxon>
        <taxon>Mortierellomycetes</taxon>
        <taxon>Mortierellales</taxon>
        <taxon>Mortierellaceae</taxon>
        <taxon>Modicella</taxon>
    </lineage>
</organism>
<dbReference type="InterPro" id="IPR013783">
    <property type="entry name" value="Ig-like_fold"/>
</dbReference>
<dbReference type="Proteomes" id="UP000749646">
    <property type="component" value="Unassembled WGS sequence"/>
</dbReference>
<dbReference type="EMBL" id="JAAAHW010003340">
    <property type="protein sequence ID" value="KAF9984914.1"/>
    <property type="molecule type" value="Genomic_DNA"/>
</dbReference>
<protein>
    <submittedName>
        <fullName evidence="4">SPT3 Dosage dependent suppressor of Ty-induced promoter mutations-like protein</fullName>
    </submittedName>
</protein>
<dbReference type="PROSITE" id="PS50088">
    <property type="entry name" value="ANK_REPEAT"/>
    <property type="match status" value="1"/>
</dbReference>
<dbReference type="InterPro" id="IPR014756">
    <property type="entry name" value="Ig_E-set"/>
</dbReference>
<dbReference type="InterPro" id="IPR002909">
    <property type="entry name" value="IPT_dom"/>
</dbReference>
<dbReference type="Pfam" id="PF01833">
    <property type="entry name" value="TIG"/>
    <property type="match status" value="1"/>
</dbReference>
<dbReference type="Gene3D" id="3.80.10.10">
    <property type="entry name" value="Ribonuclease Inhibitor"/>
    <property type="match status" value="2"/>
</dbReference>
<dbReference type="PANTHER" id="PTHR24114:SF2">
    <property type="entry name" value="F-BOX DOMAIN-CONTAINING PROTEIN-RELATED"/>
    <property type="match status" value="1"/>
</dbReference>
<dbReference type="OrthoDB" id="120976at2759"/>
<sequence>MLTTNPVIPQISVAQSAAAAAAAVQSMSYAPQGNQNLYSQIATNSGLKATPVRPSELLAPTWTPAPMPYVQNYEAKYTHPLHQSTAPTHPGLVTSNFYARSFHTPFYPMSIPLAEGSQFDYSTQGSSNMTLMGTSLSTSGSSDSSTLPAFDVKAYTFRKKSRLYVAVKHKNALRIEPIIYLKSCILDNQREVVRNWDYLRFSIHRFRDNALPKKKLSMEEMRTARILDVNISLVSPNNKNRLIEDSCPACVMRMDGERKIMQVLARNFKLTPAGDPVIDIRKGHAIVCIKLNCYCDHHNEQEGFVVRMQTEPEIVRMGGSVKLRICCEARSKTGPVEPDVEEEDGLTDIDAPVSTGSRSPTANERSIQSPSLSYKSESPDPRTRPRQPSIISSSIASPRSLDERVVSSQAVEPTHNGHSVPAPAFRRIYPLTPSEGTCLGGTRVTIHGANFDMMQNPVVYFGKVPAELVTISHHDVMECTTPPAENLKPGIVPVKIATLAFPLGTDNDSVDFMYMAPLDYDFYNLAATSLSYAMANEYPNDNSLAFILNAHGSGLGGLDQGLVHGGTDTLSGDTLDMGFAWGAKEDIVLDFLQAIQTLAPGRVLPAFQSETGQHTLLHFAAQSSLLRLAKELLAMGIDHTAVDRNRKTALHFAEVVGDAEMVRLLSSARVPPRPMVPRLDSSASQPSMRETVTALIQKHEATLWQALTQEQDRKTKELEELHNRSLNVLDLRDQHVHALASSEDVDGDEIAHFSGESSPSIKSEGEGSIGTMESLPDYCSDRKRKSGDVSVDPSTFKRFVKISEQNADYPTQTAHIQEGVTNWKRNVSLPGSQDLQIWACESVTVTSTSSTEPLLSSEDSTLTLLALSSSGLHLYMEKSPRPDRNTKILEHWSLLEIENPGCMKADSKDKLCLNMCGLVVRSGRDLSGEQLQVESRAVPEMLKEIEDALARLNGYQRLQMQGTWMKSRLDMWRTLFSVDDREFQTVNEDQLELRGTTLILKASLQDGQRGHSLAMMSAILHMVRDLDSCSSISFEGAKVAESGWAKPELIKELQKTVQAMKHVARWKFESCEWTSKTVQGFVNGLKPDSTAGDIMEDEERHQCKEISLAGNDFGEEDIIDFLTKCAETLGDLESLDFTGCNVGLGGMEYLVHHVSGLHELRLRGNCADKRWWQWMDVVLARNPLIQRCSLGARISIPESDKALLSLERLESLQNLTELDLSSSPITEMTLEVLEKCVRSRCLRTLALSDCQLTWSKLVPLFKAMCDVNGWTKSTLIVGSNPLFNTDVAIQDWENSVREAHVQVPFGIQMADLLLPDSTLQRILAPLEHATCFNELNFKGLYIKRARQEIELDSLPYDDARNKAILEGASVESCQTLKRILTSNSSLIMLDVSGKLDNRNDLDDSGSRHSGSRPAGGFGQHIVHAFPALAENKTLRVLSIDYNRFGEASMLEFCHAIRHNRSIGILSCDGNDAFTPKGLQAIE</sequence>
<dbReference type="Gene3D" id="2.60.40.10">
    <property type="entry name" value="Immunoglobulins"/>
    <property type="match status" value="1"/>
</dbReference>
<feature type="domain" description="IPT/TIG" evidence="3">
    <location>
        <begin position="427"/>
        <end position="515"/>
    </location>
</feature>
<name>A0A9P6SNY1_9FUNG</name>
<proteinExistence type="predicted"/>
<accession>A0A9P6SNY1</accession>
<gene>
    <name evidence="4" type="primary">SPT23_4</name>
    <name evidence="4" type="ORF">BGZ65_012236</name>
</gene>
<keyword evidence="1" id="KW-0040">ANK repeat</keyword>
<comment type="caution">
    <text evidence="4">The sequence shown here is derived from an EMBL/GenBank/DDBJ whole genome shotgun (WGS) entry which is preliminary data.</text>
</comment>
<dbReference type="SUPFAM" id="SSF81296">
    <property type="entry name" value="E set domains"/>
    <property type="match status" value="1"/>
</dbReference>
<dbReference type="PANTHER" id="PTHR24114">
    <property type="entry name" value="LEUCINE RICH REPEAT FAMILY PROTEIN"/>
    <property type="match status" value="1"/>
</dbReference>
<dbReference type="CDD" id="cd00102">
    <property type="entry name" value="IPT"/>
    <property type="match status" value="1"/>
</dbReference>
<evidence type="ECO:0000313" key="5">
    <source>
        <dbReference type="Proteomes" id="UP000749646"/>
    </source>
</evidence>
<evidence type="ECO:0000256" key="1">
    <source>
        <dbReference type="PROSITE-ProRule" id="PRU00023"/>
    </source>
</evidence>
<dbReference type="SMART" id="SM00368">
    <property type="entry name" value="LRR_RI"/>
    <property type="match status" value="2"/>
</dbReference>